<dbReference type="AlphaFoldDB" id="A0A3M7L0Q7"/>
<protein>
    <submittedName>
        <fullName evidence="2">Uncharacterized protein</fullName>
    </submittedName>
</protein>
<accession>A0A3M7L0Q7</accession>
<reference evidence="3" key="1">
    <citation type="journal article" date="2018" name="Algal Res.">
        <title>Characterization of plant carbon substrate utilization by Auxenochlorella protothecoides.</title>
        <authorList>
            <person name="Vogler B.W."/>
            <person name="Starkenburg S.R."/>
            <person name="Sudasinghe N."/>
            <person name="Schambach J.Y."/>
            <person name="Rollin J.A."/>
            <person name="Pattathil S."/>
            <person name="Barry A.N."/>
        </authorList>
    </citation>
    <scope>NUCLEOTIDE SEQUENCE [LARGE SCALE GENOMIC DNA]</scope>
    <source>
        <strain evidence="3">UTEX 25</strain>
    </source>
</reference>
<name>A0A3M7L0Q7_AUXPR</name>
<feature type="compositionally biased region" description="Basic and acidic residues" evidence="1">
    <location>
        <begin position="39"/>
        <end position="49"/>
    </location>
</feature>
<gene>
    <name evidence="2" type="ORF">APUTEX25_000148</name>
</gene>
<dbReference type="Proteomes" id="UP000279271">
    <property type="component" value="Unassembled WGS sequence"/>
</dbReference>
<feature type="compositionally biased region" description="Polar residues" evidence="1">
    <location>
        <begin position="99"/>
        <end position="119"/>
    </location>
</feature>
<evidence type="ECO:0000256" key="1">
    <source>
        <dbReference type="SAM" id="MobiDB-lite"/>
    </source>
</evidence>
<feature type="compositionally biased region" description="Polar residues" evidence="1">
    <location>
        <begin position="51"/>
        <end position="61"/>
    </location>
</feature>
<proteinExistence type="predicted"/>
<dbReference type="EMBL" id="QOKY01000160">
    <property type="protein sequence ID" value="RMZ55565.1"/>
    <property type="molecule type" value="Genomic_DNA"/>
</dbReference>
<feature type="region of interest" description="Disordered" evidence="1">
    <location>
        <begin position="39"/>
        <end position="148"/>
    </location>
</feature>
<comment type="caution">
    <text evidence="2">The sequence shown here is derived from an EMBL/GenBank/DDBJ whole genome shotgun (WGS) entry which is preliminary data.</text>
</comment>
<evidence type="ECO:0000313" key="2">
    <source>
        <dbReference type="EMBL" id="RMZ55565.1"/>
    </source>
</evidence>
<feature type="non-terminal residue" evidence="2">
    <location>
        <position position="148"/>
    </location>
</feature>
<evidence type="ECO:0000313" key="3">
    <source>
        <dbReference type="Proteomes" id="UP000279271"/>
    </source>
</evidence>
<organism evidence="2 3">
    <name type="scientific">Auxenochlorella protothecoides</name>
    <name type="common">Green microalga</name>
    <name type="synonym">Chlorella protothecoides</name>
    <dbReference type="NCBI Taxonomy" id="3075"/>
    <lineage>
        <taxon>Eukaryota</taxon>
        <taxon>Viridiplantae</taxon>
        <taxon>Chlorophyta</taxon>
        <taxon>core chlorophytes</taxon>
        <taxon>Trebouxiophyceae</taxon>
        <taxon>Chlorellales</taxon>
        <taxon>Chlorellaceae</taxon>
        <taxon>Auxenochlorella</taxon>
    </lineage>
</organism>
<sequence>MELGHAPSRPGLQGQLQSIVEFLRSEGLYAAEEVLTRELEERFPHKDVGQARSTASDSRPSTPGEDAGPLRGLAPTVRRSGSNKALDTAERVLEIWRSKSATTTPSPQKRLTPGHSQSPPGLEADEYTDDDDPGFWRIDMTGQESAFD</sequence>
<feature type="compositionally biased region" description="Basic and acidic residues" evidence="1">
    <location>
        <begin position="87"/>
        <end position="97"/>
    </location>
</feature>
<feature type="compositionally biased region" description="Acidic residues" evidence="1">
    <location>
        <begin position="123"/>
        <end position="133"/>
    </location>
</feature>